<evidence type="ECO:0000313" key="2">
    <source>
        <dbReference type="EMBL" id="TCK71412.1"/>
    </source>
</evidence>
<dbReference type="Gene3D" id="2.40.30.160">
    <property type="match status" value="1"/>
</dbReference>
<name>A0A4R1L0J0_9PAST</name>
<evidence type="ECO:0000313" key="3">
    <source>
        <dbReference type="Proteomes" id="UP000295496"/>
    </source>
</evidence>
<dbReference type="InterPro" id="IPR048451">
    <property type="entry name" value="YgfZ_barrel"/>
</dbReference>
<organism evidence="2 3">
    <name type="scientific">Lonepinella koalarum</name>
    <dbReference type="NCBI Taxonomy" id="53417"/>
    <lineage>
        <taxon>Bacteria</taxon>
        <taxon>Pseudomonadati</taxon>
        <taxon>Pseudomonadota</taxon>
        <taxon>Gammaproteobacteria</taxon>
        <taxon>Pasteurellales</taxon>
        <taxon>Pasteurellaceae</taxon>
        <taxon>Lonepinella</taxon>
    </lineage>
</organism>
<dbReference type="SUPFAM" id="SSF101790">
    <property type="entry name" value="Aminomethyltransferase beta-barrel domain"/>
    <property type="match status" value="1"/>
</dbReference>
<dbReference type="PANTHER" id="PTHR22602">
    <property type="entry name" value="TRANSFERASE CAF17, MITOCHONDRIAL-RELATED"/>
    <property type="match status" value="1"/>
</dbReference>
<sequence length="274" mass="30639">MAIISLQQYRLIEIVGVDAEKYLQGQLTCDVTKLAVGESTMTAHCDPKGKMTSVFRLIRVANDQFYTVIHHSLLPIGLDQLKKYAVFSKVTFTELNFPLVGLIDEESEFSAQIGVKFANRCILINPESAVQFNADSTQWDLADIQQGYPILTHKTQGEFIPQALNLQVIEQAISFQKGCYIGQETVARAKYRGTNKRAMFAFNAETDLTPELGSSIEMQLESGWRATGTILSAVNFSHVLWLQVVLSNDITPEQVFRLPDSDVSLQLQALPYEL</sequence>
<proteinExistence type="predicted"/>
<dbReference type="Gene3D" id="3.30.70.1400">
    <property type="entry name" value="Aminomethyltransferase beta-barrel domains"/>
    <property type="match status" value="1"/>
</dbReference>
<protein>
    <recommendedName>
        <fullName evidence="1">tRNA-modifying protein YgfZ-like beta-barrel domain-containing protein</fullName>
    </recommendedName>
</protein>
<dbReference type="NCBIfam" id="TIGR03317">
    <property type="entry name" value="ygfZ_signature"/>
    <property type="match status" value="1"/>
</dbReference>
<dbReference type="SUPFAM" id="SSF103025">
    <property type="entry name" value="Folate-binding domain"/>
    <property type="match status" value="1"/>
</dbReference>
<dbReference type="PANTHER" id="PTHR22602:SF0">
    <property type="entry name" value="TRANSFERASE CAF17, MITOCHONDRIAL-RELATED"/>
    <property type="match status" value="1"/>
</dbReference>
<dbReference type="Pfam" id="PF21130">
    <property type="entry name" value="YgfZ_barrel"/>
    <property type="match status" value="1"/>
</dbReference>
<dbReference type="InterPro" id="IPR017703">
    <property type="entry name" value="YgfZ/GCV_T_CS"/>
</dbReference>
<evidence type="ECO:0000259" key="1">
    <source>
        <dbReference type="Pfam" id="PF21130"/>
    </source>
</evidence>
<dbReference type="InterPro" id="IPR029043">
    <property type="entry name" value="GcvT/YgfZ_C"/>
</dbReference>
<dbReference type="RefSeq" id="WP_132300158.1">
    <property type="nucleotide sequence ID" value="NZ_CP170642.1"/>
</dbReference>
<dbReference type="AlphaFoldDB" id="A0A4R1L0J0"/>
<reference evidence="2 3" key="1">
    <citation type="submission" date="2019-03" db="EMBL/GenBank/DDBJ databases">
        <title>Genomic Encyclopedia of Type Strains, Phase IV (KMG-IV): sequencing the most valuable type-strain genomes for metagenomic binning, comparative biology and taxonomic classification.</title>
        <authorList>
            <person name="Goeker M."/>
        </authorList>
    </citation>
    <scope>NUCLEOTIDE SEQUENCE [LARGE SCALE GENOMIC DNA]</scope>
    <source>
        <strain evidence="2 3">DSM 10053</strain>
    </source>
</reference>
<dbReference type="PIRSF" id="PIRSF006487">
    <property type="entry name" value="GcvT"/>
    <property type="match status" value="1"/>
</dbReference>
<dbReference type="InterPro" id="IPR045179">
    <property type="entry name" value="YgfZ/GcvT"/>
</dbReference>
<dbReference type="EMBL" id="SMGJ01000001">
    <property type="protein sequence ID" value="TCK71412.1"/>
    <property type="molecule type" value="Genomic_DNA"/>
</dbReference>
<keyword evidence="3" id="KW-1185">Reference proteome</keyword>
<gene>
    <name evidence="2" type="ORF">EV692_0482</name>
</gene>
<accession>A0A4R1L0J0</accession>
<dbReference type="Gene3D" id="3.30.70.1630">
    <property type="match status" value="1"/>
</dbReference>
<dbReference type="Proteomes" id="UP000295496">
    <property type="component" value="Unassembled WGS sequence"/>
</dbReference>
<dbReference type="GO" id="GO:0016226">
    <property type="term" value="P:iron-sulfur cluster assembly"/>
    <property type="evidence" value="ECO:0007669"/>
    <property type="project" value="TreeGrafter"/>
</dbReference>
<feature type="domain" description="tRNA-modifying protein YgfZ-like beta-barrel" evidence="1">
    <location>
        <begin position="195"/>
        <end position="260"/>
    </location>
</feature>
<comment type="caution">
    <text evidence="2">The sequence shown here is derived from an EMBL/GenBank/DDBJ whole genome shotgun (WGS) entry which is preliminary data.</text>
</comment>